<dbReference type="InterPro" id="IPR012312">
    <property type="entry name" value="Hemerythrin-like"/>
</dbReference>
<dbReference type="EMBL" id="FTMD01000009">
    <property type="protein sequence ID" value="SIR08771.1"/>
    <property type="molecule type" value="Genomic_DNA"/>
</dbReference>
<keyword evidence="5" id="KW-1185">Reference proteome</keyword>
<dbReference type="Pfam" id="PF01814">
    <property type="entry name" value="Hemerythrin"/>
    <property type="match status" value="1"/>
</dbReference>
<dbReference type="PANTHER" id="PTHR39966">
    <property type="entry name" value="BLL2471 PROTEIN-RELATED"/>
    <property type="match status" value="1"/>
</dbReference>
<dbReference type="OrthoDB" id="8560984at2"/>
<reference evidence="5" key="1">
    <citation type="submission" date="2017-01" db="EMBL/GenBank/DDBJ databases">
        <authorList>
            <person name="Varghese N."/>
            <person name="Submissions S."/>
        </authorList>
    </citation>
    <scope>NUCLEOTIDE SEQUENCE [LARGE SCALE GENOMIC DNA]</scope>
    <source>
        <strain evidence="5">ATCC 51758</strain>
    </source>
</reference>
<dbReference type="CDD" id="cd00293">
    <property type="entry name" value="USP-like"/>
    <property type="match status" value="1"/>
</dbReference>
<feature type="domain" description="Hemerythrin-like" evidence="3">
    <location>
        <begin position="159"/>
        <end position="293"/>
    </location>
</feature>
<dbReference type="GO" id="GO:0005886">
    <property type="term" value="C:plasma membrane"/>
    <property type="evidence" value="ECO:0007669"/>
    <property type="project" value="TreeGrafter"/>
</dbReference>
<feature type="domain" description="UspA" evidence="2">
    <location>
        <begin position="1"/>
        <end position="143"/>
    </location>
</feature>
<evidence type="ECO:0000313" key="4">
    <source>
        <dbReference type="EMBL" id="SIR08771.1"/>
    </source>
</evidence>
<organism evidence="4 5">
    <name type="scientific">Aromatoleum tolulyticum</name>
    <dbReference type="NCBI Taxonomy" id="34027"/>
    <lineage>
        <taxon>Bacteria</taxon>
        <taxon>Pseudomonadati</taxon>
        <taxon>Pseudomonadota</taxon>
        <taxon>Betaproteobacteria</taxon>
        <taxon>Rhodocyclales</taxon>
        <taxon>Rhodocyclaceae</taxon>
        <taxon>Aromatoleum</taxon>
    </lineage>
</organism>
<dbReference type="Proteomes" id="UP000186819">
    <property type="component" value="Unassembled WGS sequence"/>
</dbReference>
<dbReference type="STRING" id="34027.SAMN05421829_109205"/>
<accession>A0A1N6Y2N5</accession>
<sequence>MYRHLLVPLDGSELATNLVTQSVEFARTLGARITFFTAREDFGASGEGALQRTLAPQDYIDEAAGDAYAILAKAKAAAGQVELRCDTVVRTGARPWELILQVAEERGCDLIFMASHGRRGLQAFVPGSQTQKVLAQARLPVLVATVERNMPAGAARAAIGIILDEHRSIASVLAGLRAAMREARERDTLPDLDFIAALLHYIKSFPEVLHHPKEERFLFSKLAARTRDADEILAVLRHEHEEGGAIVADVEAAVERCRTDRSSLVTLALTVDAFIESQWRHLNTEEEIILPAALEHLTEADWREVEQAFRENGDSRVGGEYDEGFKKRFAKLMNVTAAGDNWQ</sequence>
<dbReference type="PANTHER" id="PTHR39966:SF1">
    <property type="entry name" value="HEMERYTHRIN-LIKE DOMAIN-CONTAINING PROTEIN"/>
    <property type="match status" value="1"/>
</dbReference>
<gene>
    <name evidence="4" type="ORF">SAMN05421829_109205</name>
</gene>
<dbReference type="InterPro" id="IPR006016">
    <property type="entry name" value="UspA"/>
</dbReference>
<dbReference type="PRINTS" id="PR01438">
    <property type="entry name" value="UNVRSLSTRESS"/>
</dbReference>
<dbReference type="SUPFAM" id="SSF52402">
    <property type="entry name" value="Adenine nucleotide alpha hydrolases-like"/>
    <property type="match status" value="1"/>
</dbReference>
<dbReference type="Pfam" id="PF00582">
    <property type="entry name" value="Usp"/>
    <property type="match status" value="1"/>
</dbReference>
<dbReference type="RefSeq" id="WP_076602924.1">
    <property type="nucleotide sequence ID" value="NZ_FTMD01000009.1"/>
</dbReference>
<dbReference type="InterPro" id="IPR006015">
    <property type="entry name" value="Universal_stress_UspA"/>
</dbReference>
<dbReference type="Gene3D" id="1.20.120.520">
    <property type="entry name" value="nmb1532 protein domain like"/>
    <property type="match status" value="1"/>
</dbReference>
<evidence type="ECO:0000259" key="2">
    <source>
        <dbReference type="Pfam" id="PF00582"/>
    </source>
</evidence>
<evidence type="ECO:0000313" key="5">
    <source>
        <dbReference type="Proteomes" id="UP000186819"/>
    </source>
</evidence>
<evidence type="ECO:0000256" key="1">
    <source>
        <dbReference type="ARBA" id="ARBA00008791"/>
    </source>
</evidence>
<dbReference type="CDD" id="cd12108">
    <property type="entry name" value="Hr-like"/>
    <property type="match status" value="1"/>
</dbReference>
<protein>
    <submittedName>
        <fullName evidence="4">Hemerythrin-like domain-containing protein</fullName>
    </submittedName>
</protein>
<dbReference type="Gene3D" id="3.40.50.620">
    <property type="entry name" value="HUPs"/>
    <property type="match status" value="1"/>
</dbReference>
<proteinExistence type="inferred from homology"/>
<dbReference type="AlphaFoldDB" id="A0A1N6Y2N5"/>
<comment type="similarity">
    <text evidence="1">Belongs to the universal stress protein A family.</text>
</comment>
<name>A0A1N6Y2N5_9RHOO</name>
<dbReference type="InterPro" id="IPR014729">
    <property type="entry name" value="Rossmann-like_a/b/a_fold"/>
</dbReference>
<evidence type="ECO:0000259" key="3">
    <source>
        <dbReference type="Pfam" id="PF01814"/>
    </source>
</evidence>